<dbReference type="GO" id="GO:0003924">
    <property type="term" value="F:GTPase activity"/>
    <property type="evidence" value="ECO:0007669"/>
    <property type="project" value="UniProtKB-UniRule"/>
</dbReference>
<evidence type="ECO:0000259" key="12">
    <source>
        <dbReference type="SMART" id="SM00963"/>
    </source>
</evidence>
<dbReference type="PANTHER" id="PTHR43134:SF1">
    <property type="entry name" value="SIGNAL RECOGNITION PARTICLE RECEPTOR SUBUNIT ALPHA"/>
    <property type="match status" value="1"/>
</dbReference>
<dbReference type="SMART" id="SM00382">
    <property type="entry name" value="AAA"/>
    <property type="match status" value="1"/>
</dbReference>
<dbReference type="PANTHER" id="PTHR43134">
    <property type="entry name" value="SIGNAL RECOGNITION PARTICLE RECEPTOR SUBUNIT ALPHA"/>
    <property type="match status" value="1"/>
</dbReference>
<evidence type="ECO:0000256" key="8">
    <source>
        <dbReference type="ARBA" id="ARBA00048027"/>
    </source>
</evidence>
<comment type="catalytic activity">
    <reaction evidence="8 9">
        <text>GTP + H2O = GDP + phosphate + H(+)</text>
        <dbReference type="Rhea" id="RHEA:19669"/>
        <dbReference type="ChEBI" id="CHEBI:15377"/>
        <dbReference type="ChEBI" id="CHEBI:15378"/>
        <dbReference type="ChEBI" id="CHEBI:37565"/>
        <dbReference type="ChEBI" id="CHEBI:43474"/>
        <dbReference type="ChEBI" id="CHEBI:58189"/>
        <dbReference type="EC" id="3.6.5.4"/>
    </reaction>
</comment>
<protein>
    <recommendedName>
        <fullName evidence="9">Signal recognition particle receptor FtsY</fullName>
        <shortName evidence="9">SRP receptor</shortName>
        <ecNumber evidence="9">3.6.5.4</ecNumber>
    </recommendedName>
</protein>
<accession>A0A507SR15</accession>
<dbReference type="SUPFAM" id="SSF52540">
    <property type="entry name" value="P-loop containing nucleoside triphosphate hydrolases"/>
    <property type="match status" value="1"/>
</dbReference>
<dbReference type="Pfam" id="PF00448">
    <property type="entry name" value="SRP54"/>
    <property type="match status" value="1"/>
</dbReference>
<comment type="function">
    <text evidence="9">Involved in targeting and insertion of nascent membrane proteins into the cytoplasmic membrane. Acts as a receptor for the complex formed by the signal recognition particle (SRP) and the ribosome-nascent chain (RNC).</text>
</comment>
<evidence type="ECO:0000256" key="1">
    <source>
        <dbReference type="ARBA" id="ARBA00022475"/>
    </source>
</evidence>
<dbReference type="Gene3D" id="3.40.50.300">
    <property type="entry name" value="P-loop containing nucleotide triphosphate hydrolases"/>
    <property type="match status" value="1"/>
</dbReference>
<dbReference type="GO" id="GO:0005886">
    <property type="term" value="C:plasma membrane"/>
    <property type="evidence" value="ECO:0007669"/>
    <property type="project" value="UniProtKB-SubCell"/>
</dbReference>
<dbReference type="InterPro" id="IPR027417">
    <property type="entry name" value="P-loop_NTPase"/>
</dbReference>
<dbReference type="EC" id="3.6.5.4" evidence="9"/>
<dbReference type="Proteomes" id="UP000320801">
    <property type="component" value="Unassembled WGS sequence"/>
</dbReference>
<dbReference type="SMART" id="SM00963">
    <property type="entry name" value="SRP54_N"/>
    <property type="match status" value="1"/>
</dbReference>
<dbReference type="GO" id="GO:0005525">
    <property type="term" value="F:GTP binding"/>
    <property type="evidence" value="ECO:0007669"/>
    <property type="project" value="UniProtKB-UniRule"/>
</dbReference>
<evidence type="ECO:0000256" key="2">
    <source>
        <dbReference type="ARBA" id="ARBA00022490"/>
    </source>
</evidence>
<keyword evidence="3 9" id="KW-0547">Nucleotide-binding</keyword>
<evidence type="ECO:0000259" key="10">
    <source>
        <dbReference type="SMART" id="SM00382"/>
    </source>
</evidence>
<keyword evidence="4 9" id="KW-0378">Hydrolase</keyword>
<feature type="binding site" evidence="9">
    <location>
        <begin position="230"/>
        <end position="234"/>
    </location>
    <ligand>
        <name>GTP</name>
        <dbReference type="ChEBI" id="CHEBI:37565"/>
    </ligand>
</feature>
<comment type="similarity">
    <text evidence="9">Belongs to the GTP-binding SRP family. FtsY subfamily.</text>
</comment>
<dbReference type="AlphaFoldDB" id="A0A507SR15"/>
<dbReference type="Pfam" id="PF02881">
    <property type="entry name" value="SRP54_N"/>
    <property type="match status" value="1"/>
</dbReference>
<feature type="domain" description="SRP54-type proteins GTP-binding" evidence="11">
    <location>
        <begin position="140"/>
        <end position="342"/>
    </location>
</feature>
<evidence type="ECO:0000256" key="5">
    <source>
        <dbReference type="ARBA" id="ARBA00023134"/>
    </source>
</evidence>
<dbReference type="InterPro" id="IPR036225">
    <property type="entry name" value="SRP/SRP_N"/>
</dbReference>
<name>A0A507SR15_9BACT</name>
<dbReference type="FunFam" id="3.40.50.300:FF:000053">
    <property type="entry name" value="Signal recognition particle receptor FtsY"/>
    <property type="match status" value="1"/>
</dbReference>
<evidence type="ECO:0000259" key="11">
    <source>
        <dbReference type="SMART" id="SM00962"/>
    </source>
</evidence>
<evidence type="ECO:0000313" key="13">
    <source>
        <dbReference type="EMBL" id="TQC51583.1"/>
    </source>
</evidence>
<keyword evidence="6 9" id="KW-0472">Membrane</keyword>
<keyword evidence="14" id="KW-1185">Reference proteome</keyword>
<evidence type="ECO:0000256" key="3">
    <source>
        <dbReference type="ARBA" id="ARBA00022741"/>
    </source>
</evidence>
<dbReference type="SUPFAM" id="SSF47364">
    <property type="entry name" value="Domain of the SRP/SRP receptor G-proteins"/>
    <property type="match status" value="1"/>
</dbReference>
<gene>
    <name evidence="9 13" type="primary">ftsY</name>
    <name evidence="13" type="ORF">E1I18_01600</name>
</gene>
<dbReference type="NCBIfam" id="TIGR00064">
    <property type="entry name" value="ftsY"/>
    <property type="match status" value="1"/>
</dbReference>
<comment type="subcellular location">
    <subcellularLocation>
        <location evidence="9">Cell membrane</location>
        <topology evidence="9">Peripheral membrane protein</topology>
        <orientation evidence="9">Cytoplasmic side</orientation>
    </subcellularLocation>
    <subcellularLocation>
        <location evidence="9">Cytoplasm</location>
    </subcellularLocation>
</comment>
<dbReference type="GO" id="GO:0006614">
    <property type="term" value="P:SRP-dependent cotranslational protein targeting to membrane"/>
    <property type="evidence" value="ECO:0007669"/>
    <property type="project" value="InterPro"/>
</dbReference>
<keyword evidence="1 9" id="KW-1003">Cell membrane</keyword>
<keyword evidence="5 9" id="KW-0342">GTP-binding</keyword>
<organism evidence="13 14">
    <name type="scientific">Mycoplasmopsis mucosicanis</name>
    <dbReference type="NCBI Taxonomy" id="458208"/>
    <lineage>
        <taxon>Bacteria</taxon>
        <taxon>Bacillati</taxon>
        <taxon>Mycoplasmatota</taxon>
        <taxon>Mycoplasmoidales</taxon>
        <taxon>Metamycoplasmataceae</taxon>
        <taxon>Mycoplasmopsis</taxon>
    </lineage>
</organism>
<feature type="domain" description="Signal recognition particle SRP54 helical bundle" evidence="12">
    <location>
        <begin position="43"/>
        <end position="123"/>
    </location>
</feature>
<dbReference type="InterPro" id="IPR000897">
    <property type="entry name" value="SRP54_GTPase_dom"/>
</dbReference>
<evidence type="ECO:0000256" key="4">
    <source>
        <dbReference type="ARBA" id="ARBA00022801"/>
    </source>
</evidence>
<keyword evidence="2 9" id="KW-0963">Cytoplasm</keyword>
<dbReference type="CDD" id="cd17874">
    <property type="entry name" value="FtsY"/>
    <property type="match status" value="1"/>
</dbReference>
<sequence>MGFFKFLKEKLFGKKQDKVAKTEQKIEQKQEQELLESKKLDKYSAGLSNASSLGRKIFNLQNKHKQINEEFFDELEEILIMADISANLVYAIISHLKNEVKLRNLSDTKDIGELVADQMFVIYTNKSVVDTTLNFEDGRLNIFVFMGVNGSGKTTSVAKIAYKYIKQGKKVLVAAADTFRAGAVSQLDVWANRAGADIVKPSKEGADPSSVVYDALKQAKEQNYDLLLIDTAGRLQNKVNLMKELEKMYNIIARFQEDAPHECLLVLDATTGQNGVSQARHFAEVAQPSGIILTKMDGTSKGGIVLSIKDEFDLNVKYIGLGEKMDDLEEFDLEKFIYALTKELVDASEIRD</sequence>
<comment type="caution">
    <text evidence="13">The sequence shown here is derived from an EMBL/GenBank/DDBJ whole genome shotgun (WGS) entry which is preliminary data.</text>
</comment>
<dbReference type="SMART" id="SM00962">
    <property type="entry name" value="SRP54"/>
    <property type="match status" value="1"/>
</dbReference>
<dbReference type="InterPro" id="IPR042101">
    <property type="entry name" value="SRP54_N_sf"/>
</dbReference>
<dbReference type="HAMAP" id="MF_00920">
    <property type="entry name" value="FtsY"/>
    <property type="match status" value="1"/>
</dbReference>
<feature type="binding site" evidence="9">
    <location>
        <begin position="294"/>
        <end position="297"/>
    </location>
    <ligand>
        <name>GTP</name>
        <dbReference type="ChEBI" id="CHEBI:37565"/>
    </ligand>
</feature>
<keyword evidence="7 9" id="KW-0675">Receptor</keyword>
<dbReference type="GO" id="GO:0005047">
    <property type="term" value="F:signal recognition particle binding"/>
    <property type="evidence" value="ECO:0007669"/>
    <property type="project" value="TreeGrafter"/>
</dbReference>
<reference evidence="13 14" key="1">
    <citation type="submission" date="2019-03" db="EMBL/GenBank/DDBJ databases">
        <title>Characterization of a novel Mycoplasma cynos real-time PCR assay.</title>
        <authorList>
            <person name="Tallmadge R.L."/>
            <person name="Mitchell P.K."/>
            <person name="Goodman L."/>
        </authorList>
    </citation>
    <scope>NUCLEOTIDE SEQUENCE [LARGE SCALE GENOMIC DNA]</scope>
    <source>
        <strain evidence="13 14">1642</strain>
    </source>
</reference>
<feature type="binding site" evidence="9">
    <location>
        <begin position="147"/>
        <end position="154"/>
    </location>
    <ligand>
        <name>GTP</name>
        <dbReference type="ChEBI" id="CHEBI:37565"/>
    </ligand>
</feature>
<evidence type="ECO:0000256" key="6">
    <source>
        <dbReference type="ARBA" id="ARBA00023136"/>
    </source>
</evidence>
<dbReference type="RefSeq" id="WP_141483856.1">
    <property type="nucleotide sequence ID" value="NZ_SMDN01000005.1"/>
</dbReference>
<dbReference type="Gene3D" id="1.20.120.140">
    <property type="entry name" value="Signal recognition particle SRP54, nucleotide-binding domain"/>
    <property type="match status" value="1"/>
</dbReference>
<dbReference type="OrthoDB" id="9804720at2"/>
<dbReference type="InterPro" id="IPR013822">
    <property type="entry name" value="Signal_recog_particl_SRP54_hlx"/>
</dbReference>
<evidence type="ECO:0000256" key="7">
    <source>
        <dbReference type="ARBA" id="ARBA00023170"/>
    </source>
</evidence>
<comment type="subunit">
    <text evidence="9">Part of the signal recognition particle protein translocation system, which is composed of SRP and FtsY.</text>
</comment>
<dbReference type="InterPro" id="IPR004390">
    <property type="entry name" value="SR_rcpt_FtsY"/>
</dbReference>
<dbReference type="GO" id="GO:0005737">
    <property type="term" value="C:cytoplasm"/>
    <property type="evidence" value="ECO:0007669"/>
    <property type="project" value="UniProtKB-SubCell"/>
</dbReference>
<evidence type="ECO:0000256" key="9">
    <source>
        <dbReference type="HAMAP-Rule" id="MF_00920"/>
    </source>
</evidence>
<feature type="domain" description="AAA+ ATPase" evidence="10">
    <location>
        <begin position="139"/>
        <end position="320"/>
    </location>
</feature>
<dbReference type="InterPro" id="IPR003593">
    <property type="entry name" value="AAA+_ATPase"/>
</dbReference>
<dbReference type="EMBL" id="SMDN01000005">
    <property type="protein sequence ID" value="TQC51583.1"/>
    <property type="molecule type" value="Genomic_DNA"/>
</dbReference>
<evidence type="ECO:0000313" key="14">
    <source>
        <dbReference type="Proteomes" id="UP000320801"/>
    </source>
</evidence>
<proteinExistence type="inferred from homology"/>